<proteinExistence type="predicted"/>
<dbReference type="AlphaFoldDB" id="A0AAD5QE39"/>
<feature type="transmembrane region" description="Helical" evidence="1">
    <location>
        <begin position="43"/>
        <end position="63"/>
    </location>
</feature>
<dbReference type="GO" id="GO:0050982">
    <property type="term" value="P:detection of mechanical stimulus"/>
    <property type="evidence" value="ECO:0007669"/>
    <property type="project" value="TreeGrafter"/>
</dbReference>
<organism evidence="3 4">
    <name type="scientific">Pythium insidiosum</name>
    <name type="common">Pythiosis disease agent</name>
    <dbReference type="NCBI Taxonomy" id="114742"/>
    <lineage>
        <taxon>Eukaryota</taxon>
        <taxon>Sar</taxon>
        <taxon>Stramenopiles</taxon>
        <taxon>Oomycota</taxon>
        <taxon>Peronosporomycetes</taxon>
        <taxon>Pythiales</taxon>
        <taxon>Pythiaceae</taxon>
        <taxon>Pythium</taxon>
    </lineage>
</organism>
<dbReference type="InterPro" id="IPR031334">
    <property type="entry name" value="Piezo_cap_dom"/>
</dbReference>
<dbReference type="EMBL" id="JAKCXM010000019">
    <property type="protein sequence ID" value="KAJ0407660.1"/>
    <property type="molecule type" value="Genomic_DNA"/>
</dbReference>
<gene>
    <name evidence="3" type="ORF">P43SY_010201</name>
</gene>
<evidence type="ECO:0000259" key="2">
    <source>
        <dbReference type="Pfam" id="PF12166"/>
    </source>
</evidence>
<feature type="domain" description="Piezo non-specific cation channel cap" evidence="2">
    <location>
        <begin position="252"/>
        <end position="310"/>
    </location>
</feature>
<dbReference type="GO" id="GO:0071260">
    <property type="term" value="P:cellular response to mechanical stimulus"/>
    <property type="evidence" value="ECO:0007669"/>
    <property type="project" value="TreeGrafter"/>
</dbReference>
<accession>A0AAD5QE39</accession>
<reference evidence="3" key="1">
    <citation type="submission" date="2021-12" db="EMBL/GenBank/DDBJ databases">
        <title>Prjna785345.</title>
        <authorList>
            <person name="Rujirawat T."/>
            <person name="Krajaejun T."/>
        </authorList>
    </citation>
    <scope>NUCLEOTIDE SEQUENCE</scope>
    <source>
        <strain evidence="3">Pi057C3</strain>
    </source>
</reference>
<dbReference type="GO" id="GO:0008381">
    <property type="term" value="F:mechanosensitive monoatomic ion channel activity"/>
    <property type="evidence" value="ECO:0007669"/>
    <property type="project" value="InterPro"/>
</dbReference>
<feature type="transmembrane region" description="Helical" evidence="1">
    <location>
        <begin position="345"/>
        <end position="365"/>
    </location>
</feature>
<dbReference type="Pfam" id="PF12166">
    <property type="entry name" value="Piezo_cap"/>
    <property type="match status" value="2"/>
</dbReference>
<dbReference type="PANTHER" id="PTHR13167:SF25">
    <property type="entry name" value="PIEZO-TYPE MECHANOSENSITIVE ION CHANNEL COMPONENT"/>
    <property type="match status" value="1"/>
</dbReference>
<evidence type="ECO:0000256" key="1">
    <source>
        <dbReference type="SAM" id="Phobius"/>
    </source>
</evidence>
<feature type="transmembrane region" description="Helical" evidence="1">
    <location>
        <begin position="70"/>
        <end position="92"/>
    </location>
</feature>
<evidence type="ECO:0000313" key="3">
    <source>
        <dbReference type="EMBL" id="KAJ0407660.1"/>
    </source>
</evidence>
<keyword evidence="1" id="KW-1133">Transmembrane helix</keyword>
<evidence type="ECO:0000313" key="4">
    <source>
        <dbReference type="Proteomes" id="UP001209570"/>
    </source>
</evidence>
<keyword evidence="1" id="KW-0472">Membrane</keyword>
<dbReference type="GO" id="GO:0016020">
    <property type="term" value="C:membrane"/>
    <property type="evidence" value="ECO:0007669"/>
    <property type="project" value="InterPro"/>
</dbReference>
<dbReference type="InterPro" id="IPR027272">
    <property type="entry name" value="Piezo"/>
</dbReference>
<keyword evidence="4" id="KW-1185">Reference proteome</keyword>
<dbReference type="GO" id="GO:0042391">
    <property type="term" value="P:regulation of membrane potential"/>
    <property type="evidence" value="ECO:0007669"/>
    <property type="project" value="TreeGrafter"/>
</dbReference>
<dbReference type="Proteomes" id="UP001209570">
    <property type="component" value="Unassembled WGS sequence"/>
</dbReference>
<comment type="caution">
    <text evidence="3">The sequence shown here is derived from an EMBL/GenBank/DDBJ whole genome shotgun (WGS) entry which is preliminary data.</text>
</comment>
<sequence>MAASPSNVSADQVIHEPALFAPLRYGTFESGHDFGYEEDETDFWTYVIAVFYMLVVYSMMYADPTNVCRLWFLIAFALSFVILVEYALLVWLPPFVGKIKAKTEPWELLSADEQRWLGLGEQHKWALLADFVALLTTYMLPQSSRLQRSADLARVQIFCLFQTCFVVVIRYAFQLSVFCQGLTVEEEGILAEEVLAELQEEYDNPPNPSTKANRVTQTEVVLGIEDTRGTVNRLYSGIDIKSPDYEGKQIAEGATVQRITYDTFSRDVWATSPPNINRLIAQLKSAEALTWILTLTFERPGPTDNQKISATYRLTATDGVFRRSRTLRAVNVTKHSIDGLNTIGIGSYGITAVYFFVLVTIGSAVKGFFRGALFQVQYSELPDPDDVLELIEGIYIARAERYIGHLKDEVRIFETLVRVLRSPETLSKVTGTNIIHIPKAKEKIE</sequence>
<name>A0AAD5QE39_PYTIN</name>
<dbReference type="GO" id="GO:0005261">
    <property type="term" value="F:monoatomic cation channel activity"/>
    <property type="evidence" value="ECO:0007669"/>
    <property type="project" value="TreeGrafter"/>
</dbReference>
<keyword evidence="1" id="KW-0812">Transmembrane</keyword>
<dbReference type="PANTHER" id="PTHR13167">
    <property type="entry name" value="PIEZO-TYPE MECHANOSENSITIVE ION CHANNEL COMPONENT"/>
    <property type="match status" value="1"/>
</dbReference>
<protein>
    <recommendedName>
        <fullName evidence="2">Piezo non-specific cation channel cap domain-containing protein</fullName>
    </recommendedName>
</protein>
<feature type="domain" description="Piezo non-specific cation channel cap" evidence="2">
    <location>
        <begin position="330"/>
        <end position="432"/>
    </location>
</feature>